<organism evidence="3 4">
    <name type="scientific">Nonomuraea thailandensis</name>
    <dbReference type="NCBI Taxonomy" id="1188745"/>
    <lineage>
        <taxon>Bacteria</taxon>
        <taxon>Bacillati</taxon>
        <taxon>Actinomycetota</taxon>
        <taxon>Actinomycetes</taxon>
        <taxon>Streptosporangiales</taxon>
        <taxon>Streptosporangiaceae</taxon>
        <taxon>Nonomuraea</taxon>
    </lineage>
</organism>
<feature type="chain" id="PRO_5040886054" description="Ricin B lectin domain-containing protein" evidence="1">
    <location>
        <begin position="34"/>
        <end position="195"/>
    </location>
</feature>
<evidence type="ECO:0000259" key="2">
    <source>
        <dbReference type="Pfam" id="PF00652"/>
    </source>
</evidence>
<dbReference type="EMBL" id="JAMZEB010000002">
    <property type="protein sequence ID" value="MCP2357452.1"/>
    <property type="molecule type" value="Genomic_DNA"/>
</dbReference>
<name>A0A9X2GF16_9ACTN</name>
<proteinExistence type="predicted"/>
<dbReference type="CDD" id="cd00161">
    <property type="entry name" value="beta-trefoil_Ricin-like"/>
    <property type="match status" value="1"/>
</dbReference>
<dbReference type="Proteomes" id="UP001139648">
    <property type="component" value="Unassembled WGS sequence"/>
</dbReference>
<dbReference type="PROSITE" id="PS50231">
    <property type="entry name" value="RICIN_B_LECTIN"/>
    <property type="match status" value="1"/>
</dbReference>
<gene>
    <name evidence="3" type="ORF">HD597_004472</name>
</gene>
<dbReference type="InterPro" id="IPR035992">
    <property type="entry name" value="Ricin_B-like_lectins"/>
</dbReference>
<dbReference type="InterPro" id="IPR000772">
    <property type="entry name" value="Ricin_B_lectin"/>
</dbReference>
<comment type="caution">
    <text evidence="3">The sequence shown here is derived from an EMBL/GenBank/DDBJ whole genome shotgun (WGS) entry which is preliminary data.</text>
</comment>
<dbReference type="SUPFAM" id="SSF50370">
    <property type="entry name" value="Ricin B-like lectins"/>
    <property type="match status" value="1"/>
</dbReference>
<protein>
    <recommendedName>
        <fullName evidence="2">Ricin B lectin domain-containing protein</fullName>
    </recommendedName>
</protein>
<evidence type="ECO:0000256" key="1">
    <source>
        <dbReference type="SAM" id="SignalP"/>
    </source>
</evidence>
<keyword evidence="4" id="KW-1185">Reference proteome</keyword>
<feature type="signal peptide" evidence="1">
    <location>
        <begin position="1"/>
        <end position="33"/>
    </location>
</feature>
<dbReference type="Pfam" id="PF00652">
    <property type="entry name" value="Ricin_B_lectin"/>
    <property type="match status" value="1"/>
</dbReference>
<dbReference type="AlphaFoldDB" id="A0A9X2GF16"/>
<evidence type="ECO:0000313" key="3">
    <source>
        <dbReference type="EMBL" id="MCP2357452.1"/>
    </source>
</evidence>
<sequence length="195" mass="21375">MHESVKTGIRALAAAALLTLLAALVSPSLPAAAASAGGQRAELTAGRTDSALDSNRIRNRNSRLCLAARAGTGERPAIQTTCDFEAGRYWPDQHWTLERVVTGTEIYRLRNVALNLCLSARGSGETQAFATACDRDRGQEWRDQHWIYLFDAGHGTHRWQNRASGNCLAARGTGQSPAIATTCNRDWLDQHWNFQ</sequence>
<feature type="domain" description="Ricin B lectin" evidence="2">
    <location>
        <begin position="56"/>
        <end position="192"/>
    </location>
</feature>
<evidence type="ECO:0000313" key="4">
    <source>
        <dbReference type="Proteomes" id="UP001139648"/>
    </source>
</evidence>
<dbReference type="Gene3D" id="2.80.10.50">
    <property type="match status" value="2"/>
</dbReference>
<accession>A0A9X2GF16</accession>
<dbReference type="RefSeq" id="WP_253744576.1">
    <property type="nucleotide sequence ID" value="NZ_BAABKA010000015.1"/>
</dbReference>
<reference evidence="3" key="1">
    <citation type="submission" date="2022-06" db="EMBL/GenBank/DDBJ databases">
        <title>Sequencing the genomes of 1000 actinobacteria strains.</title>
        <authorList>
            <person name="Klenk H.-P."/>
        </authorList>
    </citation>
    <scope>NUCLEOTIDE SEQUENCE</scope>
    <source>
        <strain evidence="3">DSM 46694</strain>
    </source>
</reference>
<keyword evidence="1" id="KW-0732">Signal</keyword>